<keyword evidence="1" id="KW-1185">Reference proteome</keyword>
<dbReference type="WBParaSite" id="Csp11.Scaffold564.g4035.t1">
    <property type="protein sequence ID" value="Csp11.Scaffold564.g4035.t1"/>
    <property type="gene ID" value="Csp11.Scaffold564.g4035"/>
</dbReference>
<dbReference type="eggNOG" id="ENOG502TJRA">
    <property type="taxonomic scope" value="Eukaryota"/>
</dbReference>
<name>A0A1I7TAI3_9PELO</name>
<evidence type="ECO:0000313" key="1">
    <source>
        <dbReference type="Proteomes" id="UP000095282"/>
    </source>
</evidence>
<dbReference type="Proteomes" id="UP000095282">
    <property type="component" value="Unplaced"/>
</dbReference>
<sequence>MNNKPLTYDSLKTVIQYLDPNTRFLLYSRAPSIRTAERAVPLIIERLWIQVHQILVNNISYECGVYQVDCKDGIPYLVSGSGCLNLKLTCNVDEFGTRDYISAAGGMLPGNDGSFNWNLFGMFDREIIPTNEGRLQKLEEILEIERQRFDQLINYRPKEIPMNKKDEVTNMFTFKFIRTNPHRIYNEEELGILKNEKLVKKAVKYIQDRIRQMENELILFQNKSKNVRPKFEIYLTINHENDLPHLTERVNYTGDLHKAEESLRDFMFSKRRHVVRVNSFKMDQPCQVRMPTDLKMRVKNLNFMTRMSPGLEILKPIIDESSFPLETLQIHIKPENVEKLDYEFIGNSKLLVCTFSMIEEFPIIQNLRNQIVHFPWCSKRFLESEGFYVMIRSWIESKKPVGTCFTFFLSDSAIQILDSVKDRFEDASVGNECVNIPMSASAVLKIRYFRNASSHLFIRMAVVPVN</sequence>
<evidence type="ECO:0000313" key="2">
    <source>
        <dbReference type="WBParaSite" id="Csp11.Scaffold564.g4035.t1"/>
    </source>
</evidence>
<dbReference type="AlphaFoldDB" id="A0A1I7TAI3"/>
<dbReference type="Pfam" id="PF12078">
    <property type="entry name" value="DUF3557"/>
    <property type="match status" value="1"/>
</dbReference>
<organism evidence="1 2">
    <name type="scientific">Caenorhabditis tropicalis</name>
    <dbReference type="NCBI Taxonomy" id="1561998"/>
    <lineage>
        <taxon>Eukaryota</taxon>
        <taxon>Metazoa</taxon>
        <taxon>Ecdysozoa</taxon>
        <taxon>Nematoda</taxon>
        <taxon>Chromadorea</taxon>
        <taxon>Rhabditida</taxon>
        <taxon>Rhabditina</taxon>
        <taxon>Rhabditomorpha</taxon>
        <taxon>Rhabditoidea</taxon>
        <taxon>Rhabditidae</taxon>
        <taxon>Peloderinae</taxon>
        <taxon>Caenorhabditis</taxon>
    </lineage>
</organism>
<reference evidence="2" key="1">
    <citation type="submission" date="2016-11" db="UniProtKB">
        <authorList>
            <consortium name="WormBaseParasite"/>
        </authorList>
    </citation>
    <scope>IDENTIFICATION</scope>
</reference>
<dbReference type="InterPro" id="IPR021942">
    <property type="entry name" value="DUF3557"/>
</dbReference>
<dbReference type="PANTHER" id="PTHR31379">
    <property type="entry name" value="F-BOX C PROTEIN-RELATED-RELATED"/>
    <property type="match status" value="1"/>
</dbReference>
<accession>A0A1I7TAI3</accession>
<dbReference type="PANTHER" id="PTHR31379:SF1">
    <property type="entry name" value="F-BOX C PROTEIN-RELATED"/>
    <property type="match status" value="1"/>
</dbReference>
<protein>
    <submittedName>
        <fullName evidence="2">F-box domain-containing protein</fullName>
    </submittedName>
</protein>
<proteinExistence type="predicted"/>